<dbReference type="InterPro" id="IPR036409">
    <property type="entry name" value="Aldolase_II/adducin_N_sf"/>
</dbReference>
<organism evidence="3 4">
    <name type="scientific">Reyranella aquatilis</name>
    <dbReference type="NCBI Taxonomy" id="2035356"/>
    <lineage>
        <taxon>Bacteria</taxon>
        <taxon>Pseudomonadati</taxon>
        <taxon>Pseudomonadota</taxon>
        <taxon>Alphaproteobacteria</taxon>
        <taxon>Hyphomicrobiales</taxon>
        <taxon>Reyranellaceae</taxon>
        <taxon>Reyranella</taxon>
    </lineage>
</organism>
<dbReference type="Pfam" id="PF00596">
    <property type="entry name" value="Aldolase_II"/>
    <property type="match status" value="1"/>
</dbReference>
<comment type="caution">
    <text evidence="3">The sequence shown here is derived from an EMBL/GenBank/DDBJ whole genome shotgun (WGS) entry which is preliminary data.</text>
</comment>
<dbReference type="Proteomes" id="UP001198862">
    <property type="component" value="Unassembled WGS sequence"/>
</dbReference>
<evidence type="ECO:0000313" key="4">
    <source>
        <dbReference type="Proteomes" id="UP001198862"/>
    </source>
</evidence>
<dbReference type="EMBL" id="JAJISD010000004">
    <property type="protein sequence ID" value="MCC8429567.1"/>
    <property type="molecule type" value="Genomic_DNA"/>
</dbReference>
<dbReference type="Gene3D" id="3.40.225.10">
    <property type="entry name" value="Class II aldolase/adducin N-terminal domain"/>
    <property type="match status" value="1"/>
</dbReference>
<dbReference type="PANTHER" id="PTHR10672">
    <property type="entry name" value="ADDUCIN"/>
    <property type="match status" value="1"/>
</dbReference>
<accession>A0ABS8KUZ8</accession>
<protein>
    <submittedName>
        <fullName evidence="3">Class II aldolase/adducin family protein</fullName>
    </submittedName>
</protein>
<feature type="domain" description="Class II aldolase/adducin N-terminal" evidence="2">
    <location>
        <begin position="19"/>
        <end position="200"/>
    </location>
</feature>
<dbReference type="PANTHER" id="PTHR10672:SF3">
    <property type="entry name" value="PROTEIN HU-LI TAI SHAO"/>
    <property type="match status" value="1"/>
</dbReference>
<dbReference type="InterPro" id="IPR051017">
    <property type="entry name" value="Aldolase-II_Adducin_sf"/>
</dbReference>
<evidence type="ECO:0000259" key="2">
    <source>
        <dbReference type="SMART" id="SM01007"/>
    </source>
</evidence>
<name>A0ABS8KUZ8_9HYPH</name>
<sequence length="263" mass="28602">MSIVSLKGKVSEAEWAVRVQLASAYRAAFEMGYELSIFGHISARVPGEPDALLLNPFGLAFDEITASSLVKVDKNRRILTENGYELNQAGFNLHSGIMFTSPHVNAIIHAHTLDGAAVGAMKGGFQPLTQDGAMVYPKVRYLDYDGIVVLPGEGEASAKALGPDGRVLILKNHGTLSVGATMGEAFFYFYFFEKACSIQVRALANPAGVQPISEKIMSEMPAEEQVVLKGLTKLADAHEKTPYDDIFAGFMRRAKRRYPDVDA</sequence>
<proteinExistence type="inferred from homology"/>
<dbReference type="RefSeq" id="WP_230550765.1">
    <property type="nucleotide sequence ID" value="NZ_JAJISD010000004.1"/>
</dbReference>
<keyword evidence="4" id="KW-1185">Reference proteome</keyword>
<gene>
    <name evidence="3" type="ORF">LJ725_11360</name>
</gene>
<dbReference type="InterPro" id="IPR001303">
    <property type="entry name" value="Aldolase_II/adducin_N"/>
</dbReference>
<evidence type="ECO:0000256" key="1">
    <source>
        <dbReference type="ARBA" id="ARBA00037961"/>
    </source>
</evidence>
<comment type="similarity">
    <text evidence="1">Belongs to the aldolase class II family.</text>
</comment>
<dbReference type="NCBIfam" id="NF005451">
    <property type="entry name" value="PRK07044.1"/>
    <property type="match status" value="1"/>
</dbReference>
<dbReference type="SMART" id="SM01007">
    <property type="entry name" value="Aldolase_II"/>
    <property type="match status" value="1"/>
</dbReference>
<dbReference type="SUPFAM" id="SSF53639">
    <property type="entry name" value="AraD/HMP-PK domain-like"/>
    <property type="match status" value="1"/>
</dbReference>
<evidence type="ECO:0000313" key="3">
    <source>
        <dbReference type="EMBL" id="MCC8429567.1"/>
    </source>
</evidence>
<reference evidence="3 4" key="1">
    <citation type="submission" date="2021-11" db="EMBL/GenBank/DDBJ databases">
        <authorList>
            <person name="Lee D.-H."/>
            <person name="Kim S.-B."/>
        </authorList>
    </citation>
    <scope>NUCLEOTIDE SEQUENCE [LARGE SCALE GENOMIC DNA]</scope>
    <source>
        <strain evidence="3 4">KCTC 52223</strain>
    </source>
</reference>